<dbReference type="InterPro" id="IPR038770">
    <property type="entry name" value="Na+/solute_symporter_sf"/>
</dbReference>
<evidence type="ECO:0000256" key="7">
    <source>
        <dbReference type="ARBA" id="ARBA00023053"/>
    </source>
</evidence>
<comment type="caution">
    <text evidence="13">The sequence shown here is derived from an EMBL/GenBank/DDBJ whole genome shotgun (WGS) entry which is preliminary data.</text>
</comment>
<evidence type="ECO:0000259" key="12">
    <source>
        <dbReference type="Pfam" id="PF00999"/>
    </source>
</evidence>
<evidence type="ECO:0000313" key="14">
    <source>
        <dbReference type="Proteomes" id="UP000323274"/>
    </source>
</evidence>
<dbReference type="InterPro" id="IPR006153">
    <property type="entry name" value="Cation/H_exchanger_TM"/>
</dbReference>
<dbReference type="GO" id="GO:0015297">
    <property type="term" value="F:antiporter activity"/>
    <property type="evidence" value="ECO:0007669"/>
    <property type="project" value="UniProtKB-KW"/>
</dbReference>
<dbReference type="AlphaFoldDB" id="A0A5A5TY60"/>
<feature type="transmembrane region" description="Helical" evidence="11">
    <location>
        <begin position="265"/>
        <end position="285"/>
    </location>
</feature>
<dbReference type="EMBL" id="BJJW01000002">
    <property type="protein sequence ID" value="GDZ83009.1"/>
    <property type="molecule type" value="Genomic_DNA"/>
</dbReference>
<keyword evidence="4" id="KW-0050">Antiport</keyword>
<evidence type="ECO:0000256" key="10">
    <source>
        <dbReference type="ARBA" id="ARBA00023201"/>
    </source>
</evidence>
<proteinExistence type="inferred from homology"/>
<keyword evidence="7" id="KW-0915">Sodium</keyword>
<dbReference type="PANTHER" id="PTHR43562">
    <property type="entry name" value="NAPA-TYPE SODIUM/HYDROGEN ANTIPORTER"/>
    <property type="match status" value="1"/>
</dbReference>
<comment type="similarity">
    <text evidence="2">Belongs to the monovalent cation:proton antiporter 2 (CPA2) transporter (TC 2.A.37) family.</text>
</comment>
<name>A0A5A5TY60_LEUCI</name>
<evidence type="ECO:0000256" key="1">
    <source>
        <dbReference type="ARBA" id="ARBA00004141"/>
    </source>
</evidence>
<evidence type="ECO:0000256" key="5">
    <source>
        <dbReference type="ARBA" id="ARBA00022692"/>
    </source>
</evidence>
<keyword evidence="9 11" id="KW-0472">Membrane</keyword>
<keyword evidence="10" id="KW-0739">Sodium transport</keyword>
<dbReference type="GO" id="GO:0016020">
    <property type="term" value="C:membrane"/>
    <property type="evidence" value="ECO:0007669"/>
    <property type="project" value="UniProtKB-SubCell"/>
</dbReference>
<dbReference type="PANTHER" id="PTHR43562:SF3">
    <property type="entry name" value="SODIUM ION_PROTON EXCHANGER (EUROFUNG)"/>
    <property type="match status" value="1"/>
</dbReference>
<dbReference type="GO" id="GO:0006814">
    <property type="term" value="P:sodium ion transport"/>
    <property type="evidence" value="ECO:0007669"/>
    <property type="project" value="UniProtKB-KW"/>
</dbReference>
<feature type="transmembrane region" description="Helical" evidence="11">
    <location>
        <begin position="59"/>
        <end position="78"/>
    </location>
</feature>
<organism evidence="13 14">
    <name type="scientific">Leuconostoc citreum</name>
    <dbReference type="NCBI Taxonomy" id="33964"/>
    <lineage>
        <taxon>Bacteria</taxon>
        <taxon>Bacillati</taxon>
        <taxon>Bacillota</taxon>
        <taxon>Bacilli</taxon>
        <taxon>Lactobacillales</taxon>
        <taxon>Lactobacillaceae</taxon>
        <taxon>Leuconostoc</taxon>
    </lineage>
</organism>
<feature type="transmembrane region" description="Helical" evidence="11">
    <location>
        <begin position="236"/>
        <end position="253"/>
    </location>
</feature>
<keyword evidence="8" id="KW-0406">Ion transport</keyword>
<sequence>MTIYQNLIILFIATIIFGWGAHRFGMPIVVGQLLAGIIIGPSVFKLVSISHELNSIAEIGVLLLMFIVGIETDINQLLSHIKTSLTVALLGALLPLGTFFLLAQIFHYNTVQSIFWGIVFSATSVSITAEVLSEYNQLKTKSGVTILGAAVGDDILAVLILTGFMSSFGLKNQGKVGVSQQLMIAILFFILFWLFSRYILPKIVHYLWQTKLPAIAGLIGVLLAITSGYFAEKSGVSAVVGAFFAGVALARANQAKEIMAHTMTIGYGFFIPIFFASIGLKMTLTGLGDKWFLLIIMTIAAIVTKWAGSSLGAKITGMSTYESHIIGLGMVSRGEMALIIADIGLSTHLITNGDYSELAVVILASTLFAPIALRRTLLKSSK</sequence>
<dbReference type="Pfam" id="PF00999">
    <property type="entry name" value="Na_H_Exchanger"/>
    <property type="match status" value="1"/>
</dbReference>
<dbReference type="RefSeq" id="WP_149333593.1">
    <property type="nucleotide sequence ID" value="NZ_BJJW01000002.1"/>
</dbReference>
<comment type="subcellular location">
    <subcellularLocation>
        <location evidence="1">Membrane</location>
        <topology evidence="1">Multi-pass membrane protein</topology>
    </subcellularLocation>
</comment>
<keyword evidence="6 11" id="KW-1133">Transmembrane helix</keyword>
<feature type="transmembrane region" description="Helical" evidence="11">
    <location>
        <begin position="114"/>
        <end position="132"/>
    </location>
</feature>
<dbReference type="Gene3D" id="1.20.1530.20">
    <property type="match status" value="1"/>
</dbReference>
<dbReference type="GO" id="GO:1902600">
    <property type="term" value="P:proton transmembrane transport"/>
    <property type="evidence" value="ECO:0007669"/>
    <property type="project" value="InterPro"/>
</dbReference>
<gene>
    <name evidence="13" type="primary">napA</name>
    <name evidence="13" type="ORF">LCIT_02510</name>
</gene>
<keyword evidence="5 11" id="KW-0812">Transmembrane</keyword>
<evidence type="ECO:0000256" key="4">
    <source>
        <dbReference type="ARBA" id="ARBA00022449"/>
    </source>
</evidence>
<feature type="transmembrane region" description="Helical" evidence="11">
    <location>
        <begin position="144"/>
        <end position="170"/>
    </location>
</feature>
<evidence type="ECO:0000256" key="11">
    <source>
        <dbReference type="SAM" id="Phobius"/>
    </source>
</evidence>
<evidence type="ECO:0000256" key="3">
    <source>
        <dbReference type="ARBA" id="ARBA00022448"/>
    </source>
</evidence>
<evidence type="ECO:0000256" key="6">
    <source>
        <dbReference type="ARBA" id="ARBA00022989"/>
    </source>
</evidence>
<protein>
    <submittedName>
        <fullName evidence="13">Sodium:proton antiporter</fullName>
    </submittedName>
</protein>
<evidence type="ECO:0000256" key="9">
    <source>
        <dbReference type="ARBA" id="ARBA00023136"/>
    </source>
</evidence>
<evidence type="ECO:0000256" key="2">
    <source>
        <dbReference type="ARBA" id="ARBA00005551"/>
    </source>
</evidence>
<feature type="transmembrane region" description="Helical" evidence="11">
    <location>
        <begin position="291"/>
        <end position="313"/>
    </location>
</feature>
<keyword evidence="3" id="KW-0813">Transport</keyword>
<accession>A0A5A5TY60</accession>
<feature type="transmembrane region" description="Helical" evidence="11">
    <location>
        <begin position="85"/>
        <end position="108"/>
    </location>
</feature>
<feature type="transmembrane region" description="Helical" evidence="11">
    <location>
        <begin position="212"/>
        <end position="230"/>
    </location>
</feature>
<feature type="transmembrane region" description="Helical" evidence="11">
    <location>
        <begin position="182"/>
        <end position="200"/>
    </location>
</feature>
<evidence type="ECO:0000256" key="8">
    <source>
        <dbReference type="ARBA" id="ARBA00023065"/>
    </source>
</evidence>
<dbReference type="Proteomes" id="UP000323274">
    <property type="component" value="Unassembled WGS sequence"/>
</dbReference>
<feature type="domain" description="Cation/H+ exchanger transmembrane" evidence="12">
    <location>
        <begin position="12"/>
        <end position="378"/>
    </location>
</feature>
<evidence type="ECO:0000313" key="13">
    <source>
        <dbReference type="EMBL" id="GDZ83009.1"/>
    </source>
</evidence>
<reference evidence="13 14" key="1">
    <citation type="submission" date="2019-04" db="EMBL/GenBank/DDBJ databases">
        <title>A pseudo-fructophilic Leuconostoc citreum strain F192-5 isolated from peel of satsuma mandarin: the first report for isolation and characterization of strain-dependent fructophilic-like characteristics.</title>
        <authorList>
            <person name="Maeno S."/>
            <person name="Tanizawa Y."/>
            <person name="Kajikawa A."/>
            <person name="Kanesaki Y."/>
            <person name="Kubota E."/>
            <person name="Arita M."/>
            <person name="Leon D."/>
            <person name="Endo A."/>
        </authorList>
    </citation>
    <scope>NUCLEOTIDE SEQUENCE [LARGE SCALE GENOMIC DNA]</scope>
    <source>
        <strain evidence="13 14">F192-5</strain>
    </source>
</reference>